<evidence type="ECO:0000256" key="3">
    <source>
        <dbReference type="ARBA" id="ARBA00022603"/>
    </source>
</evidence>
<comment type="caution">
    <text evidence="11">The sequence shown here is derived from an EMBL/GenBank/DDBJ whole genome shotgun (WGS) entry which is preliminary data.</text>
</comment>
<proteinExistence type="inferred from homology"/>
<accession>A0A6M0D0V9</accession>
<dbReference type="GO" id="GO:0008170">
    <property type="term" value="F:N-methyltransferase activity"/>
    <property type="evidence" value="ECO:0007669"/>
    <property type="project" value="InterPro"/>
</dbReference>
<dbReference type="InterPro" id="IPR044946">
    <property type="entry name" value="Restrct_endonuc_typeI_TRD_sf"/>
</dbReference>
<dbReference type="PANTHER" id="PTHR42933">
    <property type="entry name" value="SLR6095 PROTEIN"/>
    <property type="match status" value="1"/>
</dbReference>
<accession>A0A6B3NSD6</accession>
<dbReference type="GO" id="GO:0003677">
    <property type="term" value="F:DNA binding"/>
    <property type="evidence" value="ECO:0007669"/>
    <property type="project" value="UniProtKB-KW"/>
</dbReference>
<dbReference type="Gene3D" id="3.40.50.150">
    <property type="entry name" value="Vaccinia Virus protein VP39"/>
    <property type="match status" value="1"/>
</dbReference>
<dbReference type="RefSeq" id="WP_163943675.1">
    <property type="nucleotide sequence ID" value="NZ_JAAHBU010000101.1"/>
</dbReference>
<dbReference type="Gene3D" id="3.90.220.20">
    <property type="entry name" value="DNA methylase specificity domains"/>
    <property type="match status" value="1"/>
</dbReference>
<name>A0A6B3NSD6_9PSED</name>
<evidence type="ECO:0000313" key="10">
    <source>
        <dbReference type="EMBL" id="NER59360.1"/>
    </source>
</evidence>
<keyword evidence="5" id="KW-0949">S-adenosyl-L-methionine</keyword>
<evidence type="ECO:0000313" key="13">
    <source>
        <dbReference type="Proteomes" id="UP000482634"/>
    </source>
</evidence>
<dbReference type="Pfam" id="PF02384">
    <property type="entry name" value="N6_Mtase"/>
    <property type="match status" value="1"/>
</dbReference>
<evidence type="ECO:0000256" key="1">
    <source>
        <dbReference type="ARBA" id="ARBA00006594"/>
    </source>
</evidence>
<keyword evidence="7" id="KW-0238">DNA-binding</keyword>
<dbReference type="InterPro" id="IPR051537">
    <property type="entry name" value="DNA_Adenine_Mtase"/>
</dbReference>
<dbReference type="EMBL" id="JAAHBV010000067">
    <property type="protein sequence ID" value="NER59360.1"/>
    <property type="molecule type" value="Genomic_DNA"/>
</dbReference>
<evidence type="ECO:0000313" key="11">
    <source>
        <dbReference type="EMBL" id="NER63971.1"/>
    </source>
</evidence>
<dbReference type="InterPro" id="IPR003356">
    <property type="entry name" value="DNA_methylase_A-5"/>
</dbReference>
<evidence type="ECO:0000256" key="8">
    <source>
        <dbReference type="ARBA" id="ARBA00047942"/>
    </source>
</evidence>
<comment type="similarity">
    <text evidence="1">Belongs to the N(4)/N(6)-methyltransferase family.</text>
</comment>
<evidence type="ECO:0000256" key="2">
    <source>
        <dbReference type="ARBA" id="ARBA00011900"/>
    </source>
</evidence>
<dbReference type="Proteomes" id="UP000482634">
    <property type="component" value="Unassembled WGS sequence"/>
</dbReference>
<reference evidence="12 13" key="1">
    <citation type="submission" date="2020-02" db="EMBL/GenBank/DDBJ databases">
        <title>Broccoli isolated Pseudomonas sp.</title>
        <authorList>
            <person name="Fujikawa T."/>
            <person name="Sawada H."/>
        </authorList>
    </citation>
    <scope>NUCLEOTIDE SEQUENCE [LARGE SCALE GENOMIC DNA]</scope>
    <source>
        <strain evidence="11 13">MAFF212427</strain>
        <strain evidence="10 12">MAFF212428</strain>
    </source>
</reference>
<comment type="catalytic activity">
    <reaction evidence="8">
        <text>a 2'-deoxyadenosine in DNA + S-adenosyl-L-methionine = an N(6)-methyl-2'-deoxyadenosine in DNA + S-adenosyl-L-homocysteine + H(+)</text>
        <dbReference type="Rhea" id="RHEA:15197"/>
        <dbReference type="Rhea" id="RHEA-COMP:12418"/>
        <dbReference type="Rhea" id="RHEA-COMP:12419"/>
        <dbReference type="ChEBI" id="CHEBI:15378"/>
        <dbReference type="ChEBI" id="CHEBI:57856"/>
        <dbReference type="ChEBI" id="CHEBI:59789"/>
        <dbReference type="ChEBI" id="CHEBI:90615"/>
        <dbReference type="ChEBI" id="CHEBI:90616"/>
        <dbReference type="EC" id="2.1.1.72"/>
    </reaction>
</comment>
<evidence type="ECO:0000256" key="5">
    <source>
        <dbReference type="ARBA" id="ARBA00022691"/>
    </source>
</evidence>
<organism evidence="11 13">
    <name type="scientific">Pseudomonas brassicae</name>
    <dbReference type="NCBI Taxonomy" id="2708063"/>
    <lineage>
        <taxon>Bacteria</taxon>
        <taxon>Pseudomonadati</taxon>
        <taxon>Pseudomonadota</taxon>
        <taxon>Gammaproteobacteria</taxon>
        <taxon>Pseudomonadales</taxon>
        <taxon>Pseudomonadaceae</taxon>
        <taxon>Pseudomonas</taxon>
    </lineage>
</organism>
<dbReference type="GO" id="GO:0032259">
    <property type="term" value="P:methylation"/>
    <property type="evidence" value="ECO:0007669"/>
    <property type="project" value="UniProtKB-KW"/>
</dbReference>
<sequence>MSRDEQIFNALVGVATAFPAADATLLALQITAWARLSRLGELPADLTLPSQRELSPNAQAANFRRVQPLISPQLGHPLAKTEPTPSQPLPLLIEQAIRLEEQGQLREWNADDVLYWSSDRNLAHSAYDPSLATFLVSLATSDSPAQVYLPWENSGQLAARCSRKNIDCWTESSAPVAAELVLAQLNGARADVHRNDPVLMPTLTEQGQLKRFPVSLSILEHGRRYDPKDVEHDPHERFPEKTQSSMVLNLRHLLAQTSGKIIAVVPNSALFNAGAERLLRADLLQKRMIHSVISLPGGLFAGSPAAASVLILDTVTPSDTIRFVKVTDEFAASAPKKRTALVRLPQLLRTVRDRDNNAMAVKVDVQAILRDECNLEVSRYVLDDQTHKLDVLLATQPTTKLLDHFDIVRARQYATTAQGVPVKEIQAADLPDYGHVQGASKDSLFDLSTPKALSYFVERDDVLICIKGAVGKVGLVKSAPGSGTGGWVAGQSLAILRARSPGQYDPGALMVYLRSPMGQAQLSRLVVGSSTPTLQGSALKELEIPMLNIVQQGMASEALEEEAAVQWEIDRLRQKQSRIAAALWTL</sequence>
<evidence type="ECO:0000256" key="4">
    <source>
        <dbReference type="ARBA" id="ARBA00022679"/>
    </source>
</evidence>
<evidence type="ECO:0000256" key="7">
    <source>
        <dbReference type="ARBA" id="ARBA00023125"/>
    </source>
</evidence>
<dbReference type="SUPFAM" id="SSF53335">
    <property type="entry name" value="S-adenosyl-L-methionine-dependent methyltransferases"/>
    <property type="match status" value="1"/>
</dbReference>
<keyword evidence="3 11" id="KW-0489">Methyltransferase</keyword>
<dbReference type="Proteomes" id="UP000480410">
    <property type="component" value="Unassembled WGS sequence"/>
</dbReference>
<evidence type="ECO:0000256" key="6">
    <source>
        <dbReference type="ARBA" id="ARBA00022747"/>
    </source>
</evidence>
<dbReference type="SUPFAM" id="SSF116734">
    <property type="entry name" value="DNA methylase specificity domain"/>
    <property type="match status" value="1"/>
</dbReference>
<gene>
    <name evidence="10" type="ORF">G3435_03975</name>
    <name evidence="11" type="ORF">G3436_08750</name>
</gene>
<dbReference type="EMBL" id="JAAHBU010000101">
    <property type="protein sequence ID" value="NER63971.1"/>
    <property type="molecule type" value="Genomic_DNA"/>
</dbReference>
<protein>
    <recommendedName>
        <fullName evidence="2">site-specific DNA-methyltransferase (adenine-specific)</fullName>
        <ecNumber evidence="2">2.1.1.72</ecNumber>
    </recommendedName>
</protein>
<dbReference type="GO" id="GO:0009007">
    <property type="term" value="F:site-specific DNA-methyltransferase (adenine-specific) activity"/>
    <property type="evidence" value="ECO:0007669"/>
    <property type="project" value="UniProtKB-EC"/>
</dbReference>
<dbReference type="GO" id="GO:0009307">
    <property type="term" value="P:DNA restriction-modification system"/>
    <property type="evidence" value="ECO:0007669"/>
    <property type="project" value="UniProtKB-KW"/>
</dbReference>
<feature type="domain" description="DNA methylase adenine-specific" evidence="9">
    <location>
        <begin position="190"/>
        <end position="385"/>
    </location>
</feature>
<evidence type="ECO:0000313" key="12">
    <source>
        <dbReference type="Proteomes" id="UP000480410"/>
    </source>
</evidence>
<keyword evidence="13" id="KW-1185">Reference proteome</keyword>
<dbReference type="PANTHER" id="PTHR42933:SF4">
    <property type="entry name" value="TYPE I RESTRICTION ENZYME ECOKI METHYLASE SUBUNIT"/>
    <property type="match status" value="1"/>
</dbReference>
<dbReference type="EC" id="2.1.1.72" evidence="2"/>
<dbReference type="InterPro" id="IPR029063">
    <property type="entry name" value="SAM-dependent_MTases_sf"/>
</dbReference>
<dbReference type="AlphaFoldDB" id="A0A6B3NSD6"/>
<keyword evidence="6" id="KW-0680">Restriction system</keyword>
<evidence type="ECO:0000259" key="9">
    <source>
        <dbReference type="Pfam" id="PF02384"/>
    </source>
</evidence>
<keyword evidence="4" id="KW-0808">Transferase</keyword>